<sequence>MTTDQSTGRREFYAAVALTDLPMPMRITFNTDEIRMVFDTLAAVRMWAQALGVEVRTRHHVEANEQAAYADGTFAGHPVWLCGRPPAPVTEPPVTGAIRDRLTDLVREVA</sequence>
<dbReference type="EMBL" id="JBHLUH010000007">
    <property type="protein sequence ID" value="MFC0527239.1"/>
    <property type="molecule type" value="Genomic_DNA"/>
</dbReference>
<protein>
    <submittedName>
        <fullName evidence="1">Uncharacterized protein</fullName>
    </submittedName>
</protein>
<dbReference type="RefSeq" id="WP_377246755.1">
    <property type="nucleotide sequence ID" value="NZ_JBHLUH010000007.1"/>
</dbReference>
<evidence type="ECO:0000313" key="1">
    <source>
        <dbReference type="EMBL" id="MFC0527239.1"/>
    </source>
</evidence>
<accession>A0ABV6LY34</accession>
<keyword evidence="2" id="KW-1185">Reference proteome</keyword>
<evidence type="ECO:0000313" key="2">
    <source>
        <dbReference type="Proteomes" id="UP001589867"/>
    </source>
</evidence>
<organism evidence="1 2">
    <name type="scientific">Phytohabitans kaempferiae</name>
    <dbReference type="NCBI Taxonomy" id="1620943"/>
    <lineage>
        <taxon>Bacteria</taxon>
        <taxon>Bacillati</taxon>
        <taxon>Actinomycetota</taxon>
        <taxon>Actinomycetes</taxon>
        <taxon>Micromonosporales</taxon>
        <taxon>Micromonosporaceae</taxon>
    </lineage>
</organism>
<dbReference type="Proteomes" id="UP001589867">
    <property type="component" value="Unassembled WGS sequence"/>
</dbReference>
<reference evidence="1 2" key="1">
    <citation type="submission" date="2024-09" db="EMBL/GenBank/DDBJ databases">
        <authorList>
            <person name="Sun Q."/>
            <person name="Mori K."/>
        </authorList>
    </citation>
    <scope>NUCLEOTIDE SEQUENCE [LARGE SCALE GENOMIC DNA]</scope>
    <source>
        <strain evidence="1 2">TBRC 3947</strain>
    </source>
</reference>
<gene>
    <name evidence="1" type="ORF">ACFFIA_06160</name>
</gene>
<proteinExistence type="predicted"/>
<name>A0ABV6LY34_9ACTN</name>
<comment type="caution">
    <text evidence="1">The sequence shown here is derived from an EMBL/GenBank/DDBJ whole genome shotgun (WGS) entry which is preliminary data.</text>
</comment>